<proteinExistence type="predicted"/>
<dbReference type="SUPFAM" id="SSF51735">
    <property type="entry name" value="NAD(P)-binding Rossmann-fold domains"/>
    <property type="match status" value="1"/>
</dbReference>
<dbReference type="AlphaFoldDB" id="A0AAE0II34"/>
<keyword evidence="3" id="KW-1185">Reference proteome</keyword>
<dbReference type="InterPro" id="IPR005913">
    <property type="entry name" value="dTDP_dehydrorham_reduct"/>
</dbReference>
<reference evidence="2" key="2">
    <citation type="submission" date="2023-06" db="EMBL/GenBank/DDBJ databases">
        <authorList>
            <consortium name="Lawrence Berkeley National Laboratory"/>
            <person name="Haridas S."/>
            <person name="Hensen N."/>
            <person name="Bonometti L."/>
            <person name="Westerberg I."/>
            <person name="Brannstrom I.O."/>
            <person name="Guillou S."/>
            <person name="Cros-Aarteil S."/>
            <person name="Calhoun S."/>
            <person name="Kuo A."/>
            <person name="Mondo S."/>
            <person name="Pangilinan J."/>
            <person name="Riley R."/>
            <person name="Labutti K."/>
            <person name="Andreopoulos B."/>
            <person name="Lipzen A."/>
            <person name="Chen C."/>
            <person name="Yanf M."/>
            <person name="Daum C."/>
            <person name="Ng V."/>
            <person name="Clum A."/>
            <person name="Steindorff A."/>
            <person name="Ohm R."/>
            <person name="Martin F."/>
            <person name="Silar P."/>
            <person name="Natvig D."/>
            <person name="Lalanne C."/>
            <person name="Gautier V."/>
            <person name="Ament-Velasquez S.L."/>
            <person name="Kruys A."/>
            <person name="Hutchinson M.I."/>
            <person name="Powell A.J."/>
            <person name="Barry K."/>
            <person name="Miller A.N."/>
            <person name="Grigoriev I.V."/>
            <person name="Debuchy R."/>
            <person name="Gladieux P."/>
            <person name="Thoren M.H."/>
            <person name="Johannesson H."/>
        </authorList>
    </citation>
    <scope>NUCLEOTIDE SEQUENCE</scope>
    <source>
        <strain evidence="2">CBS 118394</strain>
    </source>
</reference>
<evidence type="ECO:0000313" key="3">
    <source>
        <dbReference type="Proteomes" id="UP001283341"/>
    </source>
</evidence>
<dbReference type="PROSITE" id="PS00697">
    <property type="entry name" value="DNA_LIGASE_A1"/>
    <property type="match status" value="1"/>
</dbReference>
<dbReference type="PANTHER" id="PTHR10491:SF4">
    <property type="entry name" value="METHIONINE ADENOSYLTRANSFERASE 2 SUBUNIT BETA"/>
    <property type="match status" value="1"/>
</dbReference>
<dbReference type="PANTHER" id="PTHR10491">
    <property type="entry name" value="DTDP-4-DEHYDRORHAMNOSE REDUCTASE"/>
    <property type="match status" value="1"/>
</dbReference>
<organism evidence="2 3">
    <name type="scientific">Apodospora peruviana</name>
    <dbReference type="NCBI Taxonomy" id="516989"/>
    <lineage>
        <taxon>Eukaryota</taxon>
        <taxon>Fungi</taxon>
        <taxon>Dikarya</taxon>
        <taxon>Ascomycota</taxon>
        <taxon>Pezizomycotina</taxon>
        <taxon>Sordariomycetes</taxon>
        <taxon>Sordariomycetidae</taxon>
        <taxon>Sordariales</taxon>
        <taxon>Lasiosphaeriaceae</taxon>
        <taxon>Apodospora</taxon>
    </lineage>
</organism>
<dbReference type="GO" id="GO:0003909">
    <property type="term" value="F:DNA ligase activity"/>
    <property type="evidence" value="ECO:0007669"/>
    <property type="project" value="InterPro"/>
</dbReference>
<comment type="caution">
    <text evidence="2">The sequence shown here is derived from an EMBL/GenBank/DDBJ whole genome shotgun (WGS) entry which is preliminary data.</text>
</comment>
<dbReference type="InterPro" id="IPR016059">
    <property type="entry name" value="DNA_ligase_ATP-dep_CS"/>
</dbReference>
<dbReference type="GO" id="GO:0006556">
    <property type="term" value="P:S-adenosylmethionine biosynthetic process"/>
    <property type="evidence" value="ECO:0007669"/>
    <property type="project" value="TreeGrafter"/>
</dbReference>
<accession>A0AAE0II34</accession>
<dbReference type="GO" id="GO:0048269">
    <property type="term" value="C:methionine adenosyltransferase complex"/>
    <property type="evidence" value="ECO:0007669"/>
    <property type="project" value="TreeGrafter"/>
</dbReference>
<dbReference type="InterPro" id="IPR029903">
    <property type="entry name" value="RmlD-like-bd"/>
</dbReference>
<feature type="domain" description="RmlD-like substrate binding" evidence="1">
    <location>
        <begin position="9"/>
        <end position="317"/>
    </location>
</feature>
<dbReference type="Gene3D" id="3.40.50.720">
    <property type="entry name" value="NAD(P)-binding Rossmann-like Domain"/>
    <property type="match status" value="1"/>
</dbReference>
<evidence type="ECO:0000259" key="1">
    <source>
        <dbReference type="Pfam" id="PF04321"/>
    </source>
</evidence>
<dbReference type="FunFam" id="3.40.50.720:FF:000357">
    <property type="entry name" value="Methionine adenosyltransferase 2 subunit beta"/>
    <property type="match status" value="1"/>
</dbReference>
<dbReference type="Pfam" id="PF04321">
    <property type="entry name" value="RmlD_sub_bind"/>
    <property type="match status" value="1"/>
</dbReference>
<dbReference type="EMBL" id="JAUEDM010000002">
    <property type="protein sequence ID" value="KAK3325394.1"/>
    <property type="molecule type" value="Genomic_DNA"/>
</dbReference>
<dbReference type="GO" id="GO:0048270">
    <property type="term" value="F:methionine adenosyltransferase regulator activity"/>
    <property type="evidence" value="ECO:0007669"/>
    <property type="project" value="TreeGrafter"/>
</dbReference>
<gene>
    <name evidence="2" type="ORF">B0H66DRAFT_548203</name>
</gene>
<dbReference type="CDD" id="cd05254">
    <property type="entry name" value="dTDP_HR_like_SDR_e"/>
    <property type="match status" value="1"/>
</dbReference>
<evidence type="ECO:0000313" key="2">
    <source>
        <dbReference type="EMBL" id="KAK3325394.1"/>
    </source>
</evidence>
<dbReference type="InterPro" id="IPR036291">
    <property type="entry name" value="NAD(P)-bd_dom_sf"/>
</dbReference>
<sequence length="336" mass="36875">MADETNKKTVLVTGATGLLGRQVIRAFNFYAQDSSEWIVKGTGFSRANTGDEIIKLDLTDARQVERVLDEVKPDVIVHCAANRFPDKVDQDPEGTKGINVEASRGLAQRCAELSTLLIYISTDYVFSGKPGEAPYEADVKNTGPTNLYGQTKLDGERAVLDEFKGKTGGGFGVVLRVPVLYGSAEQPGESAVNVLMETVRKAAAAAEGTGGKVKMDHWALRYPTNTEDVGRVCHDVAVHYLSALADGDANYLPKVLQFSSEDRYTKYEICQVFGEIMGMPQITGIEPNTEGNDPNASVQRPYDCHLSTRALKDLGIDVSTQDFVGWWRREIRAFRK</sequence>
<dbReference type="Proteomes" id="UP001283341">
    <property type="component" value="Unassembled WGS sequence"/>
</dbReference>
<name>A0AAE0II34_9PEZI</name>
<protein>
    <recommendedName>
        <fullName evidence="1">RmlD-like substrate binding domain-containing protein</fullName>
    </recommendedName>
</protein>
<reference evidence="2" key="1">
    <citation type="journal article" date="2023" name="Mol. Phylogenet. Evol.">
        <title>Genome-scale phylogeny and comparative genomics of the fungal order Sordariales.</title>
        <authorList>
            <person name="Hensen N."/>
            <person name="Bonometti L."/>
            <person name="Westerberg I."/>
            <person name="Brannstrom I.O."/>
            <person name="Guillou S."/>
            <person name="Cros-Aarteil S."/>
            <person name="Calhoun S."/>
            <person name="Haridas S."/>
            <person name="Kuo A."/>
            <person name="Mondo S."/>
            <person name="Pangilinan J."/>
            <person name="Riley R."/>
            <person name="LaButti K."/>
            <person name="Andreopoulos B."/>
            <person name="Lipzen A."/>
            <person name="Chen C."/>
            <person name="Yan M."/>
            <person name="Daum C."/>
            <person name="Ng V."/>
            <person name="Clum A."/>
            <person name="Steindorff A."/>
            <person name="Ohm R.A."/>
            <person name="Martin F."/>
            <person name="Silar P."/>
            <person name="Natvig D.O."/>
            <person name="Lalanne C."/>
            <person name="Gautier V."/>
            <person name="Ament-Velasquez S.L."/>
            <person name="Kruys A."/>
            <person name="Hutchinson M.I."/>
            <person name="Powell A.J."/>
            <person name="Barry K."/>
            <person name="Miller A.N."/>
            <person name="Grigoriev I.V."/>
            <person name="Debuchy R."/>
            <person name="Gladieux P."/>
            <person name="Hiltunen Thoren M."/>
            <person name="Johannesson H."/>
        </authorList>
    </citation>
    <scope>NUCLEOTIDE SEQUENCE</scope>
    <source>
        <strain evidence="2">CBS 118394</strain>
    </source>
</reference>